<dbReference type="PANTHER" id="PTHR34933:SF1">
    <property type="entry name" value="FLAGELLAR L-RING PROTEIN"/>
    <property type="match status" value="1"/>
</dbReference>
<comment type="caution">
    <text evidence="9">The sequence shown here is derived from an EMBL/GenBank/DDBJ whole genome shotgun (WGS) entry which is preliminary data.</text>
</comment>
<keyword evidence="5" id="KW-0732">Signal</keyword>
<sequence>MHKSTLLSVAILSGVAGNTLGQELSSSLYSTGDEFFADPFADEMLTEGVVPAPGMQTDDRTLSPAIAATSFMAVTAPEPRTFAVNDLITIIVREDTQTTFSSSLETEKASEWTGEIAEFPRFNLNDLLDLTIVPNTFPNGTVKVDVSADSNFEGEGDYENTQSMTARIQATIIDVKPNGNVVLEARKTIRSDDEQYTLVATGICRVDDITVDNTVLSTEIADLFIDKQHEGHLKKAADKGLLTEIMDFIFPW</sequence>
<comment type="subcellular location">
    <subcellularLocation>
        <location evidence="2">Bacterial flagellum basal body</location>
    </subcellularLocation>
    <subcellularLocation>
        <location evidence="3">Cell outer membrane</location>
    </subcellularLocation>
</comment>
<protein>
    <submittedName>
        <fullName evidence="9">Flagellar L-ring protein FlgH</fullName>
    </submittedName>
</protein>
<evidence type="ECO:0000256" key="8">
    <source>
        <dbReference type="ARBA" id="ARBA00023237"/>
    </source>
</evidence>
<keyword evidence="7" id="KW-0975">Bacterial flagellum</keyword>
<name>A0A7X0H6U1_9BACT</name>
<dbReference type="PRINTS" id="PR01008">
    <property type="entry name" value="FLGLRINGFLGH"/>
</dbReference>
<evidence type="ECO:0000256" key="5">
    <source>
        <dbReference type="ARBA" id="ARBA00022729"/>
    </source>
</evidence>
<dbReference type="AlphaFoldDB" id="A0A7X0H6U1"/>
<dbReference type="Proteomes" id="UP000541810">
    <property type="component" value="Unassembled WGS sequence"/>
</dbReference>
<keyword evidence="10" id="KW-1185">Reference proteome</keyword>
<dbReference type="EMBL" id="JACHGY010000001">
    <property type="protein sequence ID" value="MBB6430355.1"/>
    <property type="molecule type" value="Genomic_DNA"/>
</dbReference>
<accession>A0A7X0H6U1</accession>
<dbReference type="InterPro" id="IPR000527">
    <property type="entry name" value="Flag_Lring"/>
</dbReference>
<gene>
    <name evidence="9" type="ORF">HNQ40_002161</name>
</gene>
<dbReference type="GO" id="GO:0009279">
    <property type="term" value="C:cell outer membrane"/>
    <property type="evidence" value="ECO:0007669"/>
    <property type="project" value="UniProtKB-SubCell"/>
</dbReference>
<evidence type="ECO:0000256" key="3">
    <source>
        <dbReference type="ARBA" id="ARBA00004442"/>
    </source>
</evidence>
<comment type="similarity">
    <text evidence="4">Belongs to the FlgH family.</text>
</comment>
<proteinExistence type="inferred from homology"/>
<evidence type="ECO:0000256" key="7">
    <source>
        <dbReference type="ARBA" id="ARBA00023143"/>
    </source>
</evidence>
<evidence type="ECO:0000256" key="2">
    <source>
        <dbReference type="ARBA" id="ARBA00004117"/>
    </source>
</evidence>
<evidence type="ECO:0000256" key="6">
    <source>
        <dbReference type="ARBA" id="ARBA00023136"/>
    </source>
</evidence>
<evidence type="ECO:0000313" key="9">
    <source>
        <dbReference type="EMBL" id="MBB6430355.1"/>
    </source>
</evidence>
<dbReference type="GO" id="GO:0071973">
    <property type="term" value="P:bacterial-type flagellum-dependent cell motility"/>
    <property type="evidence" value="ECO:0007669"/>
    <property type="project" value="InterPro"/>
</dbReference>
<organism evidence="9 10">
    <name type="scientific">Algisphaera agarilytica</name>
    <dbReference type="NCBI Taxonomy" id="1385975"/>
    <lineage>
        <taxon>Bacteria</taxon>
        <taxon>Pseudomonadati</taxon>
        <taxon>Planctomycetota</taxon>
        <taxon>Phycisphaerae</taxon>
        <taxon>Phycisphaerales</taxon>
        <taxon>Phycisphaeraceae</taxon>
        <taxon>Algisphaera</taxon>
    </lineage>
</organism>
<evidence type="ECO:0000313" key="10">
    <source>
        <dbReference type="Proteomes" id="UP000541810"/>
    </source>
</evidence>
<evidence type="ECO:0000256" key="4">
    <source>
        <dbReference type="ARBA" id="ARBA00006929"/>
    </source>
</evidence>
<evidence type="ECO:0000256" key="1">
    <source>
        <dbReference type="ARBA" id="ARBA00002591"/>
    </source>
</evidence>
<keyword evidence="9" id="KW-0282">Flagellum</keyword>
<keyword evidence="8" id="KW-0998">Cell outer membrane</keyword>
<dbReference type="RefSeq" id="WP_184677875.1">
    <property type="nucleotide sequence ID" value="NZ_JACHGY010000001.1"/>
</dbReference>
<dbReference type="GO" id="GO:0003774">
    <property type="term" value="F:cytoskeletal motor activity"/>
    <property type="evidence" value="ECO:0007669"/>
    <property type="project" value="InterPro"/>
</dbReference>
<dbReference type="GO" id="GO:0009427">
    <property type="term" value="C:bacterial-type flagellum basal body, distal rod, L ring"/>
    <property type="evidence" value="ECO:0007669"/>
    <property type="project" value="InterPro"/>
</dbReference>
<comment type="function">
    <text evidence="1">Assembles around the rod to form the L-ring and probably protects the motor/basal body from shearing forces during rotation.</text>
</comment>
<reference evidence="9 10" key="1">
    <citation type="submission" date="2020-08" db="EMBL/GenBank/DDBJ databases">
        <title>Genomic Encyclopedia of Type Strains, Phase IV (KMG-IV): sequencing the most valuable type-strain genomes for metagenomic binning, comparative biology and taxonomic classification.</title>
        <authorList>
            <person name="Goeker M."/>
        </authorList>
    </citation>
    <scope>NUCLEOTIDE SEQUENCE [LARGE SCALE GENOMIC DNA]</scope>
    <source>
        <strain evidence="9 10">DSM 103725</strain>
    </source>
</reference>
<keyword evidence="9" id="KW-0969">Cilium</keyword>
<dbReference type="Pfam" id="PF02107">
    <property type="entry name" value="FlgH"/>
    <property type="match status" value="1"/>
</dbReference>
<dbReference type="PANTHER" id="PTHR34933">
    <property type="entry name" value="FLAGELLAR L-RING PROTEIN"/>
    <property type="match status" value="1"/>
</dbReference>
<keyword evidence="6" id="KW-0472">Membrane</keyword>
<keyword evidence="9" id="KW-0966">Cell projection</keyword>